<evidence type="ECO:0000256" key="5">
    <source>
        <dbReference type="ARBA" id="ARBA00012513"/>
    </source>
</evidence>
<evidence type="ECO:0000256" key="9">
    <source>
        <dbReference type="ARBA" id="ARBA00022741"/>
    </source>
</evidence>
<evidence type="ECO:0000256" key="14">
    <source>
        <dbReference type="ARBA" id="ARBA00022842"/>
    </source>
</evidence>
<feature type="domain" description="Protein kinase" evidence="20">
    <location>
        <begin position="380"/>
        <end position="717"/>
    </location>
</feature>
<dbReference type="InterPro" id="IPR000719">
    <property type="entry name" value="Prot_kinase_dom"/>
</dbReference>
<keyword evidence="15" id="KW-0809">Transit peptide</keyword>
<evidence type="ECO:0000259" key="20">
    <source>
        <dbReference type="PROSITE" id="PS50011"/>
    </source>
</evidence>
<dbReference type="EC" id="2.7.11.1" evidence="5"/>
<dbReference type="PROSITE" id="PS00108">
    <property type="entry name" value="PROTEIN_KINASE_ST"/>
    <property type="match status" value="1"/>
</dbReference>
<keyword evidence="6" id="KW-0723">Serine/threonine-protein kinase</keyword>
<dbReference type="GeneID" id="102809770"/>
<keyword evidence="14" id="KW-0460">Magnesium</keyword>
<keyword evidence="12" id="KW-0472">Membrane</keyword>
<evidence type="ECO:0000256" key="12">
    <source>
        <dbReference type="ARBA" id="ARBA00022792"/>
    </source>
</evidence>
<evidence type="ECO:0000256" key="16">
    <source>
        <dbReference type="ARBA" id="ARBA00023128"/>
    </source>
</evidence>
<keyword evidence="16" id="KW-0496">Mitochondrion</keyword>
<comment type="catalytic activity">
    <reaction evidence="17">
        <text>L-threonyl-[protein] + ATP = O-phospho-L-threonyl-[protein] + ADP + H(+)</text>
        <dbReference type="Rhea" id="RHEA:46608"/>
        <dbReference type="Rhea" id="RHEA-COMP:11060"/>
        <dbReference type="Rhea" id="RHEA-COMP:11605"/>
        <dbReference type="ChEBI" id="CHEBI:15378"/>
        <dbReference type="ChEBI" id="CHEBI:30013"/>
        <dbReference type="ChEBI" id="CHEBI:30616"/>
        <dbReference type="ChEBI" id="CHEBI:61977"/>
        <dbReference type="ChEBI" id="CHEBI:456216"/>
        <dbReference type="EC" id="2.7.11.1"/>
    </reaction>
</comment>
<evidence type="ECO:0000256" key="17">
    <source>
        <dbReference type="ARBA" id="ARBA00047899"/>
    </source>
</evidence>
<keyword evidence="8" id="KW-0479">Metal-binding</keyword>
<evidence type="ECO:0000256" key="11">
    <source>
        <dbReference type="ARBA" id="ARBA00022787"/>
    </source>
</evidence>
<dbReference type="RefSeq" id="XP_006819724.1">
    <property type="nucleotide sequence ID" value="XM_006819661.1"/>
</dbReference>
<gene>
    <name evidence="22" type="primary">LOC102809770</name>
</gene>
<comment type="catalytic activity">
    <reaction evidence="18">
        <text>L-seryl-[protein] + ATP = O-phospho-L-seryl-[protein] + ADP + H(+)</text>
        <dbReference type="Rhea" id="RHEA:17989"/>
        <dbReference type="Rhea" id="RHEA-COMP:9863"/>
        <dbReference type="Rhea" id="RHEA-COMP:11604"/>
        <dbReference type="ChEBI" id="CHEBI:15378"/>
        <dbReference type="ChEBI" id="CHEBI:29999"/>
        <dbReference type="ChEBI" id="CHEBI:30616"/>
        <dbReference type="ChEBI" id="CHEBI:83421"/>
        <dbReference type="ChEBI" id="CHEBI:456216"/>
        <dbReference type="EC" id="2.7.11.1"/>
    </reaction>
</comment>
<evidence type="ECO:0000313" key="21">
    <source>
        <dbReference type="Proteomes" id="UP000694865"/>
    </source>
</evidence>
<comment type="cofactor">
    <cofactor evidence="1">
        <name>Mg(2+)</name>
        <dbReference type="ChEBI" id="CHEBI:18420"/>
    </cofactor>
</comment>
<dbReference type="InterPro" id="IPR051511">
    <property type="entry name" value="MitoQC_Scaffold_Kinases"/>
</dbReference>
<evidence type="ECO:0000256" key="1">
    <source>
        <dbReference type="ARBA" id="ARBA00001946"/>
    </source>
</evidence>
<evidence type="ECO:0000256" key="7">
    <source>
        <dbReference type="ARBA" id="ARBA00022679"/>
    </source>
</evidence>
<comment type="subcellular location">
    <subcellularLocation>
        <location evidence="3">Cytoplasm</location>
        <location evidence="3">Cytosol</location>
    </subcellularLocation>
    <subcellularLocation>
        <location evidence="2">Mitochondrion inner membrane</location>
        <topology evidence="2">Single-pass membrane protein</topology>
    </subcellularLocation>
    <subcellularLocation>
        <location evidence="4">Mitochondrion outer membrane</location>
        <topology evidence="4">Single-pass membrane protein</topology>
    </subcellularLocation>
</comment>
<evidence type="ECO:0000256" key="13">
    <source>
        <dbReference type="ARBA" id="ARBA00022840"/>
    </source>
</evidence>
<evidence type="ECO:0000256" key="19">
    <source>
        <dbReference type="SAM" id="MobiDB-lite"/>
    </source>
</evidence>
<keyword evidence="13" id="KW-0067">ATP-binding</keyword>
<dbReference type="Proteomes" id="UP000694865">
    <property type="component" value="Unplaced"/>
</dbReference>
<name>A0ABM0MI83_SACKO</name>
<keyword evidence="9" id="KW-0547">Nucleotide-binding</keyword>
<evidence type="ECO:0000256" key="6">
    <source>
        <dbReference type="ARBA" id="ARBA00022527"/>
    </source>
</evidence>
<reference evidence="22" key="1">
    <citation type="submission" date="2025-08" db="UniProtKB">
        <authorList>
            <consortium name="RefSeq"/>
        </authorList>
    </citation>
    <scope>IDENTIFICATION</scope>
    <source>
        <tissue evidence="22">Testes</tissue>
    </source>
</reference>
<keyword evidence="12" id="KW-0999">Mitochondrion inner membrane</keyword>
<dbReference type="InterPro" id="IPR008271">
    <property type="entry name" value="Ser/Thr_kinase_AS"/>
</dbReference>
<evidence type="ECO:0000256" key="8">
    <source>
        <dbReference type="ARBA" id="ARBA00022723"/>
    </source>
</evidence>
<evidence type="ECO:0000256" key="18">
    <source>
        <dbReference type="ARBA" id="ARBA00048679"/>
    </source>
</evidence>
<evidence type="ECO:0000313" key="22">
    <source>
        <dbReference type="RefSeq" id="XP_006819724.1"/>
    </source>
</evidence>
<evidence type="ECO:0000256" key="10">
    <source>
        <dbReference type="ARBA" id="ARBA00022777"/>
    </source>
</evidence>
<dbReference type="Gene3D" id="1.10.510.10">
    <property type="entry name" value="Transferase(Phosphotransferase) domain 1"/>
    <property type="match status" value="1"/>
</dbReference>
<evidence type="ECO:0000256" key="2">
    <source>
        <dbReference type="ARBA" id="ARBA00004434"/>
    </source>
</evidence>
<keyword evidence="10" id="KW-0418">Kinase</keyword>
<dbReference type="SMART" id="SM00220">
    <property type="entry name" value="S_TKc"/>
    <property type="match status" value="1"/>
</dbReference>
<evidence type="ECO:0000256" key="4">
    <source>
        <dbReference type="ARBA" id="ARBA00004572"/>
    </source>
</evidence>
<dbReference type="PANTHER" id="PTHR22972">
    <property type="entry name" value="SERINE/THREONINE PROTEIN KINASE"/>
    <property type="match status" value="1"/>
</dbReference>
<proteinExistence type="predicted"/>
<feature type="region of interest" description="Disordered" evidence="19">
    <location>
        <begin position="289"/>
        <end position="308"/>
    </location>
</feature>
<keyword evidence="21" id="KW-1185">Reference proteome</keyword>
<keyword evidence="7" id="KW-0808">Transferase</keyword>
<dbReference type="PROSITE" id="PS50011">
    <property type="entry name" value="PROTEIN_KINASE_DOM"/>
    <property type="match status" value="1"/>
</dbReference>
<dbReference type="PANTHER" id="PTHR22972:SF7">
    <property type="entry name" value="SERINE_THREONINE-PROTEIN KINASE PINK1, MITOCHONDRIAL"/>
    <property type="match status" value="1"/>
</dbReference>
<evidence type="ECO:0000256" key="15">
    <source>
        <dbReference type="ARBA" id="ARBA00022946"/>
    </source>
</evidence>
<sequence>MSFRAVLTKLGKFWPKSVPVVQHGKGRDVVQVAISAKKQQIAQKGRAFGHHFVQQHNPLPTFSFARLYSHCVTRSLASEARRNAISRLMGCRGSLPIFAFIGVTISIAENGGKNGNDDVCSAIRGMFTKNQCHDSENDDITEFGSSVSNYEFGRLIGKGCSAAVHEARLRNDNEDNKSDDEITVITTDENKDTIVTDGVSDDENSVGNCAGSPGGSLRATEIDVLNPNTVDADSECVVVSCQFSSSDSETSFVVLKPSCGLELTESFVVMETNHVFAVSKSGDDALESKDSFVGMPSPTSFSSPGKDDTAALATHQLSTDEDSISDTDSSFIVIKAKSEMDIVVTMETAVIEINEELPNLDISVGKDEITKRFFKDIELYSTHSNSGDNVEDQSALDVEENIVKISHVPSRVGQIVNEDNKDSTSCKYTLAIKMLFNMSVQSDHCKLLSAFERELLPLQQGKMMSDSDVTQKLRIHQRKNLPLHPNIVEMYAVFSDGEIPCMSDALEYYPAVLPSSMNGLGRNKTLFIVMKRYDTTLRQYLQEYGCSSQKVAMLILAQLLEGLFHLNQNDIAHRDLKSDNILLDINQGPRVVISDFGCCLSESSGLFLPYQTEHTDRGGNRSLMAPEVISAIPGVNTTIDYRKSDLWTVGTLAYEILTGRNPFYSECDSLTYTEEQLPRLPEDTNEYLVKIINLLLRRDPSERPTPSVAATMLHLLLWQPEIWQNNLPTEKVVKKWLLSVVANQKICSIGHMIHGQRSNTEITNHLLCQSFLSHVNYDDIMTAVAFLMR</sequence>
<accession>A0ABM0MI83</accession>
<dbReference type="InterPro" id="IPR011009">
    <property type="entry name" value="Kinase-like_dom_sf"/>
</dbReference>
<protein>
    <recommendedName>
        <fullName evidence="5">non-specific serine/threonine protein kinase</fullName>
        <ecNumber evidence="5">2.7.11.1</ecNumber>
    </recommendedName>
</protein>
<keyword evidence="11" id="KW-1000">Mitochondrion outer membrane</keyword>
<evidence type="ECO:0000256" key="3">
    <source>
        <dbReference type="ARBA" id="ARBA00004514"/>
    </source>
</evidence>
<dbReference type="Pfam" id="PF00069">
    <property type="entry name" value="Pkinase"/>
    <property type="match status" value="1"/>
</dbReference>
<organism evidence="21 22">
    <name type="scientific">Saccoglossus kowalevskii</name>
    <name type="common">Acorn worm</name>
    <dbReference type="NCBI Taxonomy" id="10224"/>
    <lineage>
        <taxon>Eukaryota</taxon>
        <taxon>Metazoa</taxon>
        <taxon>Hemichordata</taxon>
        <taxon>Enteropneusta</taxon>
        <taxon>Harrimaniidae</taxon>
        <taxon>Saccoglossus</taxon>
    </lineage>
</organism>
<dbReference type="SUPFAM" id="SSF56112">
    <property type="entry name" value="Protein kinase-like (PK-like)"/>
    <property type="match status" value="1"/>
</dbReference>